<reference evidence="3 4" key="1">
    <citation type="journal article" date="2019" name="Nat. Microbiol.">
        <title>Mediterranean grassland soil C-N compound turnover is dependent on rainfall and depth, and is mediated by genomically divergent microorganisms.</title>
        <authorList>
            <person name="Diamond S."/>
            <person name="Andeer P.F."/>
            <person name="Li Z."/>
            <person name="Crits-Christoph A."/>
            <person name="Burstein D."/>
            <person name="Anantharaman K."/>
            <person name="Lane K.R."/>
            <person name="Thomas B.C."/>
            <person name="Pan C."/>
            <person name="Northen T.R."/>
            <person name="Banfield J.F."/>
        </authorList>
    </citation>
    <scope>NUCLEOTIDE SEQUENCE [LARGE SCALE GENOMIC DNA]</scope>
    <source>
        <strain evidence="3">NP_6</strain>
    </source>
</reference>
<proteinExistence type="inferred from homology"/>
<dbReference type="Proteomes" id="UP000318093">
    <property type="component" value="Unassembled WGS sequence"/>
</dbReference>
<name>A0A537JDV5_9BACT</name>
<accession>A0A537JDV5</accession>
<evidence type="ECO:0000313" key="4">
    <source>
        <dbReference type="Proteomes" id="UP000318093"/>
    </source>
</evidence>
<keyword evidence="3" id="KW-0687">Ribonucleoprotein</keyword>
<dbReference type="InterPro" id="IPR047865">
    <property type="entry name" value="Ribosomal_uL10_bac_type"/>
</dbReference>
<dbReference type="GO" id="GO:0005840">
    <property type="term" value="C:ribosome"/>
    <property type="evidence" value="ECO:0007669"/>
    <property type="project" value="UniProtKB-KW"/>
</dbReference>
<feature type="compositionally biased region" description="Low complexity" evidence="2">
    <location>
        <begin position="115"/>
        <end position="129"/>
    </location>
</feature>
<dbReference type="Gene3D" id="6.10.250.290">
    <property type="match status" value="1"/>
</dbReference>
<evidence type="ECO:0000313" key="3">
    <source>
        <dbReference type="EMBL" id="TMI81276.1"/>
    </source>
</evidence>
<protein>
    <submittedName>
        <fullName evidence="3">50S ribosomal protein L10</fullName>
    </submittedName>
</protein>
<evidence type="ECO:0000256" key="2">
    <source>
        <dbReference type="SAM" id="MobiDB-lite"/>
    </source>
</evidence>
<feature type="region of interest" description="Disordered" evidence="2">
    <location>
        <begin position="82"/>
        <end position="147"/>
    </location>
</feature>
<comment type="caution">
    <text evidence="3">The sequence shown here is derived from an EMBL/GenBank/DDBJ whole genome shotgun (WGS) entry which is preliminary data.</text>
</comment>
<organism evidence="3 4">
    <name type="scientific">Candidatus Segetimicrobium genomatis</name>
    <dbReference type="NCBI Taxonomy" id="2569760"/>
    <lineage>
        <taxon>Bacteria</taxon>
        <taxon>Bacillati</taxon>
        <taxon>Candidatus Sysuimicrobiota</taxon>
        <taxon>Candidatus Sysuimicrobiia</taxon>
        <taxon>Candidatus Sysuimicrobiales</taxon>
        <taxon>Candidatus Segetimicrobiaceae</taxon>
        <taxon>Candidatus Segetimicrobium</taxon>
    </lineage>
</organism>
<dbReference type="AlphaFoldDB" id="A0A537JDV5"/>
<dbReference type="InterPro" id="IPR043141">
    <property type="entry name" value="Ribosomal_uL10-like_sf"/>
</dbReference>
<comment type="similarity">
    <text evidence="1">Belongs to the universal ribosomal protein uL10 family.</text>
</comment>
<dbReference type="PANTHER" id="PTHR11560">
    <property type="entry name" value="39S RIBOSOMAL PROTEIN L10, MITOCHONDRIAL"/>
    <property type="match status" value="1"/>
</dbReference>
<keyword evidence="3" id="KW-0689">Ribosomal protein</keyword>
<sequence>MPARVLQEFIRKYRKLEIKGGVLGQEALRPEEVRALATLPSRTELLARTLGVILSPLRALVTILNAPPRSLVQVLEALRARQEAREASEGTTPPAAELPAQAATSVDAPVQGADPPVVETVPAAAPVEGAPGGTGEADKNGQGNVGG</sequence>
<dbReference type="EMBL" id="VBAN01000215">
    <property type="protein sequence ID" value="TMI81276.1"/>
    <property type="molecule type" value="Genomic_DNA"/>
</dbReference>
<evidence type="ECO:0000256" key="1">
    <source>
        <dbReference type="ARBA" id="ARBA00008889"/>
    </source>
</evidence>
<gene>
    <name evidence="3" type="ORF">E6H03_07220</name>
</gene>
<dbReference type="SUPFAM" id="SSF160369">
    <property type="entry name" value="Ribosomal protein L10-like"/>
    <property type="match status" value="1"/>
</dbReference>
<dbReference type="Gene3D" id="3.30.70.1730">
    <property type="match status" value="1"/>
</dbReference>